<feature type="domain" description="DUF1285" evidence="2">
    <location>
        <begin position="93"/>
        <end position="186"/>
    </location>
</feature>
<dbReference type="InterPro" id="IPR010707">
    <property type="entry name" value="DUF1285"/>
</dbReference>
<dbReference type="PATRIC" id="fig|267850.7.peg.2257"/>
<name>A0A063Y1W9_9GAMM</name>
<reference evidence="3 4" key="1">
    <citation type="journal article" date="2005" name="Int. J. Syst. Evol. Microbiol.">
        <title>Nitrincola lacisaponensis gen. nov., sp. nov., a novel alkaliphilic bacterium isolated from an alkaline, saline lake.</title>
        <authorList>
            <person name="Dimitriu P.A."/>
            <person name="Shukla S.K."/>
            <person name="Conradt J."/>
            <person name="Marquez M.C."/>
            <person name="Ventosa A."/>
            <person name="Maglia A."/>
            <person name="Peyton B.M."/>
            <person name="Pinkart H.C."/>
            <person name="Mormile M.R."/>
        </authorList>
    </citation>
    <scope>NUCLEOTIDE SEQUENCE [LARGE SCALE GENOMIC DNA]</scope>
    <source>
        <strain evidence="3 4">4CA</strain>
    </source>
</reference>
<dbReference type="AlphaFoldDB" id="A0A063Y1W9"/>
<accession>A0A063Y1W9</accession>
<dbReference type="Gene3D" id="2.30.270.10">
    <property type="entry name" value="duf1285 protein"/>
    <property type="match status" value="1"/>
</dbReference>
<dbReference type="Proteomes" id="UP000027318">
    <property type="component" value="Unassembled WGS sequence"/>
</dbReference>
<dbReference type="Pfam" id="PF21028">
    <property type="entry name" value="DUF1285_C"/>
    <property type="match status" value="1"/>
</dbReference>
<gene>
    <name evidence="3" type="ORF">ADINL_2289</name>
</gene>
<evidence type="ECO:0000313" key="3">
    <source>
        <dbReference type="EMBL" id="KDE39160.1"/>
    </source>
</evidence>
<protein>
    <submittedName>
        <fullName evidence="3">Proteophosphoglycan protein</fullName>
    </submittedName>
</protein>
<evidence type="ECO:0000259" key="1">
    <source>
        <dbReference type="Pfam" id="PF06938"/>
    </source>
</evidence>
<dbReference type="InterPro" id="IPR048342">
    <property type="entry name" value="DUF1285_C"/>
</dbReference>
<sequence>MFMSKNEPVSSPEALLQQIDTDRPLPPLEQWNPDFCGDIPMRITRDGRWFYQGGEIRRPAMVKMFSRILWKEGDRYFLKTPVEKVGIEVEDVPFQVISVERTGASPECLSFTTSTGEQVVAGKVHPIRVELDPLTGEPSPYLLIRYGMEGRLQRNVFYQLAEWAESHRINGRQVWTVSSEGVQFNLGEG</sequence>
<dbReference type="PIRSF" id="PIRSF029557">
    <property type="entry name" value="UCP029557"/>
    <property type="match status" value="1"/>
</dbReference>
<proteinExistence type="predicted"/>
<organism evidence="3 4">
    <name type="scientific">Nitrincola lacisaponensis</name>
    <dbReference type="NCBI Taxonomy" id="267850"/>
    <lineage>
        <taxon>Bacteria</taxon>
        <taxon>Pseudomonadati</taxon>
        <taxon>Pseudomonadota</taxon>
        <taxon>Gammaproteobacteria</taxon>
        <taxon>Oceanospirillales</taxon>
        <taxon>Oceanospirillaceae</taxon>
        <taxon>Nitrincola</taxon>
    </lineage>
</organism>
<dbReference type="Gene3D" id="3.10.540.10">
    <property type="entry name" value="duf1285 like domain"/>
    <property type="match status" value="1"/>
</dbReference>
<dbReference type="EMBL" id="JMSZ01000032">
    <property type="protein sequence ID" value="KDE39160.1"/>
    <property type="molecule type" value="Genomic_DNA"/>
</dbReference>
<dbReference type="Pfam" id="PF06938">
    <property type="entry name" value="DUF1285_N"/>
    <property type="match status" value="1"/>
</dbReference>
<evidence type="ECO:0000259" key="2">
    <source>
        <dbReference type="Pfam" id="PF21028"/>
    </source>
</evidence>
<feature type="domain" description="DUF1285" evidence="1">
    <location>
        <begin position="26"/>
        <end position="92"/>
    </location>
</feature>
<evidence type="ECO:0000313" key="4">
    <source>
        <dbReference type="Proteomes" id="UP000027318"/>
    </source>
</evidence>
<keyword evidence="4" id="KW-1185">Reference proteome</keyword>
<dbReference type="InterPro" id="IPR023361">
    <property type="entry name" value="DUF1285_beta_roll_sf"/>
</dbReference>
<dbReference type="InterPro" id="IPR048341">
    <property type="entry name" value="DUF1285_N"/>
</dbReference>
<dbReference type="STRING" id="267850.ADINL_2289"/>
<comment type="caution">
    <text evidence="3">The sequence shown here is derived from an EMBL/GenBank/DDBJ whole genome shotgun (WGS) entry which is preliminary data.</text>
</comment>